<sequence>MKDLLFTLVLSLLLCGYGGAEVGRSAEWKSHSLKLDDEGDYRCLFESGMRVYRSPSLETNLLEAKHVRLEIAGVVDGREIAVPVELLHANVYSGGKLERIELISSQLTLAEARELALGYQSLGTFKEEDLQNHLDRVHGAHVSGAELEGREAVFSLFYQGGREHFISRCWLEYHRSQTMPLQLKWEFSWRKLRSHQEKQLYRGPIPPPAGFEHVDMEAGDDFGPDSVAAPASGRAHPDGSQDLAMKPDKGRPAWMYVAGGLLLLVGALVLFLCGVGRKKE</sequence>
<gene>
    <name evidence="3" type="ORF">SAMN02745181_0526</name>
</gene>
<feature type="region of interest" description="Disordered" evidence="1">
    <location>
        <begin position="222"/>
        <end position="244"/>
    </location>
</feature>
<dbReference type="Proteomes" id="UP000184510">
    <property type="component" value="Unassembled WGS sequence"/>
</dbReference>
<accession>A0A1M6CNQ7</accession>
<evidence type="ECO:0000313" key="3">
    <source>
        <dbReference type="EMBL" id="SHI62589.1"/>
    </source>
</evidence>
<reference evidence="3 4" key="1">
    <citation type="submission" date="2016-11" db="EMBL/GenBank/DDBJ databases">
        <authorList>
            <person name="Jaros S."/>
            <person name="Januszkiewicz K."/>
            <person name="Wedrychowicz H."/>
        </authorList>
    </citation>
    <scope>NUCLEOTIDE SEQUENCE [LARGE SCALE GENOMIC DNA]</scope>
    <source>
        <strain evidence="3 4">DSM 18772</strain>
    </source>
</reference>
<keyword evidence="2" id="KW-0472">Membrane</keyword>
<proteinExistence type="predicted"/>
<evidence type="ECO:0000256" key="1">
    <source>
        <dbReference type="SAM" id="MobiDB-lite"/>
    </source>
</evidence>
<evidence type="ECO:0000313" key="4">
    <source>
        <dbReference type="Proteomes" id="UP000184510"/>
    </source>
</evidence>
<dbReference type="EMBL" id="FQYR01000002">
    <property type="protein sequence ID" value="SHI62589.1"/>
    <property type="molecule type" value="Genomic_DNA"/>
</dbReference>
<keyword evidence="2" id="KW-1133">Transmembrane helix</keyword>
<keyword evidence="2" id="KW-0812">Transmembrane</keyword>
<feature type="compositionally biased region" description="Basic and acidic residues" evidence="1">
    <location>
        <begin position="235"/>
        <end position="244"/>
    </location>
</feature>
<organism evidence="3 4">
    <name type="scientific">Rubritalea squalenifaciens DSM 18772</name>
    <dbReference type="NCBI Taxonomy" id="1123071"/>
    <lineage>
        <taxon>Bacteria</taxon>
        <taxon>Pseudomonadati</taxon>
        <taxon>Verrucomicrobiota</taxon>
        <taxon>Verrucomicrobiia</taxon>
        <taxon>Verrucomicrobiales</taxon>
        <taxon>Rubritaleaceae</taxon>
        <taxon>Rubritalea</taxon>
    </lineage>
</organism>
<evidence type="ECO:0000256" key="2">
    <source>
        <dbReference type="SAM" id="Phobius"/>
    </source>
</evidence>
<keyword evidence="4" id="KW-1185">Reference proteome</keyword>
<protein>
    <submittedName>
        <fullName evidence="3">Uncharacterized protein</fullName>
    </submittedName>
</protein>
<feature type="transmembrane region" description="Helical" evidence="2">
    <location>
        <begin position="253"/>
        <end position="275"/>
    </location>
</feature>
<dbReference type="AlphaFoldDB" id="A0A1M6CNQ7"/>
<name>A0A1M6CNQ7_9BACT</name>
<dbReference type="InParanoid" id="A0A1M6CNQ7"/>